<evidence type="ECO:0000313" key="2">
    <source>
        <dbReference type="Proteomes" id="UP000287519"/>
    </source>
</evidence>
<dbReference type="GO" id="GO:0005975">
    <property type="term" value="P:carbohydrate metabolic process"/>
    <property type="evidence" value="ECO:0007669"/>
    <property type="project" value="UniProtKB-ARBA"/>
</dbReference>
<dbReference type="InterPro" id="IPR013783">
    <property type="entry name" value="Ig-like_fold"/>
</dbReference>
<dbReference type="Proteomes" id="UP000287519">
    <property type="component" value="Unassembled WGS sequence"/>
</dbReference>
<organism evidence="1 2">
    <name type="scientific">Rhodococcus wratislaviensis</name>
    <name type="common">Tsukamurella wratislaviensis</name>
    <dbReference type="NCBI Taxonomy" id="44752"/>
    <lineage>
        <taxon>Bacteria</taxon>
        <taxon>Bacillati</taxon>
        <taxon>Actinomycetota</taxon>
        <taxon>Actinomycetes</taxon>
        <taxon>Mycobacteriales</taxon>
        <taxon>Nocardiaceae</taxon>
        <taxon>Rhodococcus</taxon>
    </lineage>
</organism>
<name>A0A402CKN0_RHOWR</name>
<gene>
    <name evidence="1" type="ORF">Rhow_008397</name>
</gene>
<protein>
    <recommendedName>
        <fullName evidence="3">DUF11 domain-containing protein</fullName>
    </recommendedName>
</protein>
<keyword evidence="2" id="KW-1185">Reference proteome</keyword>
<accession>A0A402CKN0</accession>
<reference evidence="1 2" key="1">
    <citation type="submission" date="2018-11" db="EMBL/GenBank/DDBJ databases">
        <title>Microbial catabolism of amino acid.</title>
        <authorList>
            <person name="Hibi M."/>
            <person name="Ogawa J."/>
        </authorList>
    </citation>
    <scope>NUCLEOTIDE SEQUENCE [LARGE SCALE GENOMIC DNA]</scope>
    <source>
        <strain evidence="1 2">C31-06</strain>
    </source>
</reference>
<dbReference type="EMBL" id="BHYM01000087">
    <property type="protein sequence ID" value="GCE44099.1"/>
    <property type="molecule type" value="Genomic_DNA"/>
</dbReference>
<comment type="caution">
    <text evidence="1">The sequence shown here is derived from an EMBL/GenBank/DDBJ whole genome shotgun (WGS) entry which is preliminary data.</text>
</comment>
<dbReference type="Gene3D" id="2.60.40.10">
    <property type="entry name" value="Immunoglobulins"/>
    <property type="match status" value="1"/>
</dbReference>
<dbReference type="AlphaFoldDB" id="A0A402CKN0"/>
<proteinExistence type="predicted"/>
<evidence type="ECO:0008006" key="3">
    <source>
        <dbReference type="Google" id="ProtNLM"/>
    </source>
</evidence>
<evidence type="ECO:0000313" key="1">
    <source>
        <dbReference type="EMBL" id="GCE44099.1"/>
    </source>
</evidence>
<sequence length="491" mass="51603">MRVRFTEGQFLGADDLLEEQAYRENAERRHRLGGHTWGIVSGLRLADSRNAFSVASGLAVDGYGRVLVVPSPIEVDVTTEGQRDVWLSFASTSNRGDVTTVCLTPADTLDPRRPPGVPSGDVAYQPQSAVGASPGPWPVYLGRVCWTDQAMRITEDNRVYAGLRGEAVVAPSGRARLQIGAESSTDTTRFAVATEQADTTGNEATPGQAVHGSRLPHTTRLGVDAAGNVSVCGTTTLGGDLVIHPPTQAPADTHTGIRFAHTDEPIAASPWTFYRTRVVRSGRFVDQLRIEIGHPGDGGDPTRNRFVVGTRDAPDVFHPCLTVNADCTVIAHDDIKVRGQLRRSPASVDRNDPRYAGAAVDGFVQGFVGAARGIAGVLTPLAATVSGKDTATPGENFSYTVTVTNSGSVAATSGQIYVTISIAEEAESFETQSFVRLVENATFEPGISDPHPGTFGDLGASGTLKVSALVVAVGPAANVVSATGDFTAAIQ</sequence>